<protein>
    <submittedName>
        <fullName evidence="1">Uncharacterized protein</fullName>
    </submittedName>
</protein>
<reference evidence="1" key="1">
    <citation type="submission" date="2014-05" db="EMBL/GenBank/DDBJ databases">
        <authorList>
            <person name="Chronopoulou M."/>
        </authorList>
    </citation>
    <scope>NUCLEOTIDE SEQUENCE</scope>
    <source>
        <tissue evidence="1">Whole organism</tissue>
    </source>
</reference>
<dbReference type="EMBL" id="HACA01003165">
    <property type="protein sequence ID" value="CDW20526.1"/>
    <property type="molecule type" value="Transcribed_RNA"/>
</dbReference>
<sequence length="12" mass="1406">MIFSRLIIVSNI</sequence>
<proteinExistence type="predicted"/>
<name>A0A0K2T4Z8_LEPSM</name>
<organism evidence="1">
    <name type="scientific">Lepeophtheirus salmonis</name>
    <name type="common">Salmon louse</name>
    <name type="synonym">Caligus salmonis</name>
    <dbReference type="NCBI Taxonomy" id="72036"/>
    <lineage>
        <taxon>Eukaryota</taxon>
        <taxon>Metazoa</taxon>
        <taxon>Ecdysozoa</taxon>
        <taxon>Arthropoda</taxon>
        <taxon>Crustacea</taxon>
        <taxon>Multicrustacea</taxon>
        <taxon>Hexanauplia</taxon>
        <taxon>Copepoda</taxon>
        <taxon>Siphonostomatoida</taxon>
        <taxon>Caligidae</taxon>
        <taxon>Lepeophtheirus</taxon>
    </lineage>
</organism>
<accession>A0A0K2T4Z8</accession>
<evidence type="ECO:0000313" key="1">
    <source>
        <dbReference type="EMBL" id="CDW20526.1"/>
    </source>
</evidence>